<evidence type="ECO:0000313" key="3">
    <source>
        <dbReference type="Proteomes" id="UP000578449"/>
    </source>
</evidence>
<feature type="compositionally biased region" description="Basic and acidic residues" evidence="1">
    <location>
        <begin position="31"/>
        <end position="48"/>
    </location>
</feature>
<evidence type="ECO:0008006" key="4">
    <source>
        <dbReference type="Google" id="ProtNLM"/>
    </source>
</evidence>
<proteinExistence type="predicted"/>
<dbReference type="AlphaFoldDB" id="A0A840P091"/>
<keyword evidence="3" id="KW-1185">Reference proteome</keyword>
<protein>
    <recommendedName>
        <fullName evidence="4">SPOR domain-containing protein</fullName>
    </recommendedName>
</protein>
<evidence type="ECO:0000256" key="1">
    <source>
        <dbReference type="SAM" id="MobiDB-lite"/>
    </source>
</evidence>
<dbReference type="RefSeq" id="WP_376771871.1">
    <property type="nucleotide sequence ID" value="NZ_BAABIX010000005.1"/>
</dbReference>
<organism evidence="2 3">
    <name type="scientific">Thermocatellispora tengchongensis</name>
    <dbReference type="NCBI Taxonomy" id="1073253"/>
    <lineage>
        <taxon>Bacteria</taxon>
        <taxon>Bacillati</taxon>
        <taxon>Actinomycetota</taxon>
        <taxon>Actinomycetes</taxon>
        <taxon>Streptosporangiales</taxon>
        <taxon>Streptosporangiaceae</taxon>
        <taxon>Thermocatellispora</taxon>
    </lineage>
</organism>
<sequence length="48" mass="5410">MRVEPEEGCPNKDRMGPYESEAAAADALKTAAERNKAWREADRDWDGD</sequence>
<gene>
    <name evidence="2" type="ORF">HNP84_002523</name>
</gene>
<accession>A0A840P091</accession>
<dbReference type="EMBL" id="JACHGN010000005">
    <property type="protein sequence ID" value="MBB5132802.1"/>
    <property type="molecule type" value="Genomic_DNA"/>
</dbReference>
<reference evidence="2 3" key="1">
    <citation type="submission" date="2020-08" db="EMBL/GenBank/DDBJ databases">
        <title>Genomic Encyclopedia of Type Strains, Phase IV (KMG-IV): sequencing the most valuable type-strain genomes for metagenomic binning, comparative biology and taxonomic classification.</title>
        <authorList>
            <person name="Goeker M."/>
        </authorList>
    </citation>
    <scope>NUCLEOTIDE SEQUENCE [LARGE SCALE GENOMIC DNA]</scope>
    <source>
        <strain evidence="2 3">DSM 45615</strain>
    </source>
</reference>
<comment type="caution">
    <text evidence="2">The sequence shown here is derived from an EMBL/GenBank/DDBJ whole genome shotgun (WGS) entry which is preliminary data.</text>
</comment>
<name>A0A840P091_9ACTN</name>
<feature type="region of interest" description="Disordered" evidence="1">
    <location>
        <begin position="25"/>
        <end position="48"/>
    </location>
</feature>
<evidence type="ECO:0000313" key="2">
    <source>
        <dbReference type="EMBL" id="MBB5132802.1"/>
    </source>
</evidence>
<dbReference type="Proteomes" id="UP000578449">
    <property type="component" value="Unassembled WGS sequence"/>
</dbReference>